<dbReference type="AlphaFoldDB" id="A0A1N6WBA1"/>
<dbReference type="InterPro" id="IPR018247">
    <property type="entry name" value="EF_Hand_1_Ca_BS"/>
</dbReference>
<dbReference type="InterPro" id="IPR038255">
    <property type="entry name" value="PBS_linker_sf"/>
</dbReference>
<dbReference type="Pfam" id="PF13946">
    <property type="entry name" value="DUF4214"/>
    <property type="match status" value="2"/>
</dbReference>
<evidence type="ECO:0000313" key="2">
    <source>
        <dbReference type="EMBL" id="SIQ87236.1"/>
    </source>
</evidence>
<feature type="domain" description="DUF4214" evidence="1">
    <location>
        <begin position="292"/>
        <end position="345"/>
    </location>
</feature>
<organism evidence="2 3">
    <name type="scientific">Marinobacterium stanieri</name>
    <dbReference type="NCBI Taxonomy" id="49186"/>
    <lineage>
        <taxon>Bacteria</taxon>
        <taxon>Pseudomonadati</taxon>
        <taxon>Pseudomonadota</taxon>
        <taxon>Gammaproteobacteria</taxon>
        <taxon>Oceanospirillales</taxon>
        <taxon>Oceanospirillaceae</taxon>
        <taxon>Marinobacterium</taxon>
    </lineage>
</organism>
<accession>A0A1N6WBA1</accession>
<dbReference type="PROSITE" id="PS00018">
    <property type="entry name" value="EF_HAND_1"/>
    <property type="match status" value="1"/>
</dbReference>
<reference evidence="2 3" key="1">
    <citation type="submission" date="2017-01" db="EMBL/GenBank/DDBJ databases">
        <authorList>
            <person name="Mah S.A."/>
            <person name="Swanson W.J."/>
            <person name="Moy G.W."/>
            <person name="Vacquier V.D."/>
        </authorList>
    </citation>
    <scope>NUCLEOTIDE SEQUENCE [LARGE SCALE GENOMIC DNA]</scope>
    <source>
        <strain evidence="2 3">DSM 7027</strain>
    </source>
</reference>
<feature type="domain" description="DUF4214" evidence="1">
    <location>
        <begin position="239"/>
        <end position="283"/>
    </location>
</feature>
<sequence>MSGYDDSFWNDFVGEYDGISWELAERVHNWFVNYARDHVGVELADDMTAAEDARLNSYFSDPANFDTYWNAVLASDWYAEYMELFDNWDDWDDDWDDDLLGSDNLIQSYIDDANVPVTGALADQLYNWVADYLQTTGVNILDGVDESEIYTLESHFSSPSNIQSFIDSMESTSWFDKWKAVYDKGLAEGSIGYNDFIFADYLDSDDVQLWDDDGALWDAQIKRADGDVIEAEEAQLYRAYSGAMGRLPDEDGYNWWLGEIEAGRRDLNSMAAGFVGSDEFKGLSDANDDGVVSNAEFVTHMYEGVFERAPDQAGFDYWVGELDSGRYSQSEALVAMTQSDEYVQKTYVAVADMLFL</sequence>
<dbReference type="EMBL" id="FTMN01000010">
    <property type="protein sequence ID" value="SIQ87236.1"/>
    <property type="molecule type" value="Genomic_DNA"/>
</dbReference>
<name>A0A1N6WBA1_9GAMM</name>
<keyword evidence="3" id="KW-1185">Reference proteome</keyword>
<dbReference type="Gene3D" id="1.10.3130.20">
    <property type="entry name" value="Phycobilisome linker domain"/>
    <property type="match status" value="1"/>
</dbReference>
<dbReference type="eggNOG" id="COG2931">
    <property type="taxonomic scope" value="Bacteria"/>
</dbReference>
<gene>
    <name evidence="2" type="ORF">SAMN05421647_11066</name>
</gene>
<protein>
    <recommendedName>
        <fullName evidence="1">DUF4214 domain-containing protein</fullName>
    </recommendedName>
</protein>
<evidence type="ECO:0000259" key="1">
    <source>
        <dbReference type="Pfam" id="PF13946"/>
    </source>
</evidence>
<proteinExistence type="predicted"/>
<dbReference type="InterPro" id="IPR025282">
    <property type="entry name" value="DUF4214"/>
</dbReference>
<dbReference type="RefSeq" id="WP_076465239.1">
    <property type="nucleotide sequence ID" value="NZ_FTMN01000010.1"/>
</dbReference>
<dbReference type="STRING" id="49186.SAMN05421647_11066"/>
<dbReference type="Proteomes" id="UP000186895">
    <property type="component" value="Unassembled WGS sequence"/>
</dbReference>
<evidence type="ECO:0000313" key="3">
    <source>
        <dbReference type="Proteomes" id="UP000186895"/>
    </source>
</evidence>